<comment type="caution">
    <text evidence="1">The sequence shown here is derived from an EMBL/GenBank/DDBJ whole genome shotgun (WGS) entry which is preliminary data.</text>
</comment>
<dbReference type="GO" id="GO:0051539">
    <property type="term" value="F:4 iron, 4 sulfur cluster binding"/>
    <property type="evidence" value="ECO:0007669"/>
    <property type="project" value="TreeGrafter"/>
</dbReference>
<name>K2G9Y5_9BACT</name>
<proteinExistence type="predicted"/>
<sequence>MSPKLCKVRMDDYPEVTLEMNPENVNENYLNWLKNIWINRLSIWIQSLNDKTLSGIWRCDFETIKKSFDILNKKIIDNVWLDFIIGLPHMKKWELSENISYILDNHDFVKHISVYMLEEWVYPKNWWENSLKKEDYTEEYKEVCKKLEKFWFSRYEISNFAKPWFECLHNKSYWNHSNYRWFWLWAASFIENTRFANSSKFNEYYASKMEFQENLNEKQLKIEKIMFDVRTIWVKKDFLNNEKTEEFIKDWFLIEENLVIKPTFKWIWILDYVLSELI</sequence>
<dbReference type="InterPro" id="IPR034505">
    <property type="entry name" value="Coproporphyrinogen-III_oxidase"/>
</dbReference>
<evidence type="ECO:0000313" key="1">
    <source>
        <dbReference type="EMBL" id="EKE26979.1"/>
    </source>
</evidence>
<accession>K2G9Y5</accession>
<gene>
    <name evidence="1" type="ORF">ACD_4C00099G0005</name>
</gene>
<reference evidence="1" key="1">
    <citation type="journal article" date="2012" name="Science">
        <title>Fermentation, hydrogen, and sulfur metabolism in multiple uncultivated bacterial phyla.</title>
        <authorList>
            <person name="Wrighton K.C."/>
            <person name="Thomas B.C."/>
            <person name="Sharon I."/>
            <person name="Miller C.S."/>
            <person name="Castelle C.J."/>
            <person name="VerBerkmoes N.C."/>
            <person name="Wilkins M.J."/>
            <person name="Hettich R.L."/>
            <person name="Lipton M.S."/>
            <person name="Williams K.H."/>
            <person name="Long P.E."/>
            <person name="Banfield J.F."/>
        </authorList>
    </citation>
    <scope>NUCLEOTIDE SEQUENCE [LARGE SCALE GENOMIC DNA]</scope>
</reference>
<protein>
    <submittedName>
        <fullName evidence="1">Uncharacterized protein</fullName>
    </submittedName>
</protein>
<dbReference type="GO" id="GO:0006779">
    <property type="term" value="P:porphyrin-containing compound biosynthetic process"/>
    <property type="evidence" value="ECO:0007669"/>
    <property type="project" value="TreeGrafter"/>
</dbReference>
<dbReference type="PANTHER" id="PTHR13932">
    <property type="entry name" value="COPROPORPHYRINIGEN III OXIDASE"/>
    <property type="match status" value="1"/>
</dbReference>
<dbReference type="SUPFAM" id="SSF102114">
    <property type="entry name" value="Radical SAM enzymes"/>
    <property type="match status" value="1"/>
</dbReference>
<dbReference type="GO" id="GO:0005737">
    <property type="term" value="C:cytoplasm"/>
    <property type="evidence" value="ECO:0007669"/>
    <property type="project" value="TreeGrafter"/>
</dbReference>
<dbReference type="PANTHER" id="PTHR13932:SF5">
    <property type="entry name" value="RADICAL S-ADENOSYL METHIONINE DOMAIN-CONTAINING PROTEIN 1, MITOCHONDRIAL"/>
    <property type="match status" value="1"/>
</dbReference>
<dbReference type="AlphaFoldDB" id="K2G9Y5"/>
<organism evidence="1">
    <name type="scientific">uncultured bacterium</name>
    <name type="common">gcode 4</name>
    <dbReference type="NCBI Taxonomy" id="1234023"/>
    <lineage>
        <taxon>Bacteria</taxon>
        <taxon>environmental samples</taxon>
    </lineage>
</organism>
<dbReference type="InterPro" id="IPR058240">
    <property type="entry name" value="rSAM_sf"/>
</dbReference>
<dbReference type="EMBL" id="AMFJ01000615">
    <property type="protein sequence ID" value="EKE26979.1"/>
    <property type="molecule type" value="Genomic_DNA"/>
</dbReference>